<reference evidence="2" key="1">
    <citation type="journal article" date="2015" name="Genome Announc.">
        <title>Genome sequence of the AIDS-associated pathogen Penicillium marneffei (ATCC18224) and its near taxonomic relative Talaromyces stipitatus (ATCC10500).</title>
        <authorList>
            <person name="Nierman W.C."/>
            <person name="Fedorova-Abrams N.D."/>
            <person name="Andrianopoulos A."/>
        </authorList>
    </citation>
    <scope>NUCLEOTIDE SEQUENCE [LARGE SCALE GENOMIC DNA]</scope>
    <source>
        <strain evidence="2">ATCC 10500 / CBS 375.48 / QM 6759 / NRRL 1006</strain>
    </source>
</reference>
<organism evidence="1 2">
    <name type="scientific">Talaromyces stipitatus (strain ATCC 10500 / CBS 375.48 / QM 6759 / NRRL 1006)</name>
    <name type="common">Penicillium stipitatum</name>
    <dbReference type="NCBI Taxonomy" id="441959"/>
    <lineage>
        <taxon>Eukaryota</taxon>
        <taxon>Fungi</taxon>
        <taxon>Dikarya</taxon>
        <taxon>Ascomycota</taxon>
        <taxon>Pezizomycotina</taxon>
        <taxon>Eurotiomycetes</taxon>
        <taxon>Eurotiomycetidae</taxon>
        <taxon>Eurotiales</taxon>
        <taxon>Trichocomaceae</taxon>
        <taxon>Talaromyces</taxon>
        <taxon>Talaromyces sect. Talaromyces</taxon>
    </lineage>
</organism>
<dbReference type="GeneID" id="8098611"/>
<dbReference type="PhylomeDB" id="B8MS00"/>
<dbReference type="RefSeq" id="XP_002487699.1">
    <property type="nucleotide sequence ID" value="XM_002487654.1"/>
</dbReference>
<dbReference type="VEuPathDB" id="FungiDB:TSTA_001170"/>
<gene>
    <name evidence="1" type="ORF">TSTA_001170</name>
</gene>
<evidence type="ECO:0000313" key="2">
    <source>
        <dbReference type="Proteomes" id="UP000001745"/>
    </source>
</evidence>
<dbReference type="InParanoid" id="B8MS00"/>
<accession>B8MS00</accession>
<keyword evidence="2" id="KW-1185">Reference proteome</keyword>
<dbReference type="AlphaFoldDB" id="B8MS00"/>
<dbReference type="EMBL" id="EQ962660">
    <property type="protein sequence ID" value="EED12045.1"/>
    <property type="molecule type" value="Genomic_DNA"/>
</dbReference>
<proteinExistence type="predicted"/>
<dbReference type="Proteomes" id="UP000001745">
    <property type="component" value="Unassembled WGS sequence"/>
</dbReference>
<dbReference type="HOGENOM" id="CLU_2962481_0_0_1"/>
<sequence>MTPFLFSIKDLDRLKIYYNNMKDLLIRSKPYLTAPINYVDYTATLDILLSDDYIKPYNA</sequence>
<name>B8MS00_TALSN</name>
<evidence type="ECO:0000313" key="1">
    <source>
        <dbReference type="EMBL" id="EED12045.1"/>
    </source>
</evidence>
<protein>
    <submittedName>
        <fullName evidence="1">Uncharacterized protein</fullName>
    </submittedName>
</protein>